<evidence type="ECO:0000256" key="4">
    <source>
        <dbReference type="ARBA" id="ARBA00022692"/>
    </source>
</evidence>
<feature type="transmembrane region" description="Helical" evidence="7">
    <location>
        <begin position="127"/>
        <end position="146"/>
    </location>
</feature>
<feature type="transmembrane region" description="Helical" evidence="7">
    <location>
        <begin position="313"/>
        <end position="339"/>
    </location>
</feature>
<evidence type="ECO:0000313" key="8">
    <source>
        <dbReference type="Ensembl" id="ENSLLEP00000034110.1"/>
    </source>
</evidence>
<dbReference type="Pfam" id="PF06963">
    <property type="entry name" value="FPN1"/>
    <property type="match status" value="1"/>
</dbReference>
<evidence type="ECO:0000256" key="2">
    <source>
        <dbReference type="ARBA" id="ARBA00006279"/>
    </source>
</evidence>
<keyword evidence="6 7" id="KW-0472">Membrane</keyword>
<dbReference type="PANTHER" id="PTHR11660:SF71">
    <property type="entry name" value="SOLUTE CARRIER FAMILY 40 MEMBER"/>
    <property type="match status" value="1"/>
</dbReference>
<dbReference type="Ensembl" id="ENSLLET00000035409.1">
    <property type="protein sequence ID" value="ENSLLEP00000034110.1"/>
    <property type="gene ID" value="ENSLLEG00000021574.1"/>
</dbReference>
<dbReference type="PANTHER" id="PTHR11660">
    <property type="entry name" value="SOLUTE CARRIER FAMILY 40 MEMBER"/>
    <property type="match status" value="1"/>
</dbReference>
<reference evidence="8" key="2">
    <citation type="submission" date="2025-09" db="UniProtKB">
        <authorList>
            <consortium name="Ensembl"/>
        </authorList>
    </citation>
    <scope>IDENTIFICATION</scope>
</reference>
<protein>
    <recommendedName>
        <fullName evidence="7">Solute carrier family 40 member</fullName>
    </recommendedName>
</protein>
<proteinExistence type="inferred from homology"/>
<comment type="function">
    <text evidence="7">May be involved in iron transport and iron homeostasis.</text>
</comment>
<feature type="transmembrane region" description="Helical" evidence="7">
    <location>
        <begin position="345"/>
        <end position="368"/>
    </location>
</feature>
<keyword evidence="9" id="KW-1185">Reference proteome</keyword>
<keyword evidence="5 7" id="KW-1133">Transmembrane helix</keyword>
<evidence type="ECO:0000256" key="7">
    <source>
        <dbReference type="RuleBase" id="RU365065"/>
    </source>
</evidence>
<evidence type="ECO:0000256" key="6">
    <source>
        <dbReference type="ARBA" id="ARBA00023136"/>
    </source>
</evidence>
<dbReference type="SUPFAM" id="SSF103473">
    <property type="entry name" value="MFS general substrate transporter"/>
    <property type="match status" value="1"/>
</dbReference>
<keyword evidence="4 7" id="KW-0812">Transmembrane</keyword>
<feature type="transmembrane region" description="Helical" evidence="7">
    <location>
        <begin position="530"/>
        <end position="549"/>
    </location>
</feature>
<dbReference type="Gene3D" id="1.20.1250.20">
    <property type="entry name" value="MFS general substrate transporter like domains"/>
    <property type="match status" value="1"/>
</dbReference>
<reference evidence="8" key="1">
    <citation type="submission" date="2025-08" db="UniProtKB">
        <authorList>
            <consortium name="Ensembl"/>
        </authorList>
    </citation>
    <scope>IDENTIFICATION</scope>
</reference>
<comment type="caution">
    <text evidence="7">Lacks conserved residue(s) required for the propagation of feature annotation.</text>
</comment>
<feature type="transmembrane region" description="Helical" evidence="7">
    <location>
        <begin position="380"/>
        <end position="399"/>
    </location>
</feature>
<comment type="subcellular location">
    <subcellularLocation>
        <location evidence="1 7">Membrane</location>
        <topology evidence="1 7">Multi-pass membrane protein</topology>
    </subcellularLocation>
</comment>
<evidence type="ECO:0000256" key="5">
    <source>
        <dbReference type="ARBA" id="ARBA00022989"/>
    </source>
</evidence>
<feature type="transmembrane region" description="Helical" evidence="7">
    <location>
        <begin position="96"/>
        <end position="115"/>
    </location>
</feature>
<feature type="transmembrane region" description="Helical" evidence="7">
    <location>
        <begin position="209"/>
        <end position="227"/>
    </location>
</feature>
<dbReference type="GO" id="GO:0017046">
    <property type="term" value="F:peptide hormone binding"/>
    <property type="evidence" value="ECO:0007669"/>
    <property type="project" value="TreeGrafter"/>
</dbReference>
<name>A0A8C5Q8L9_9ANUR</name>
<evidence type="ECO:0000256" key="3">
    <source>
        <dbReference type="ARBA" id="ARBA00022448"/>
    </source>
</evidence>
<dbReference type="GeneTree" id="ENSGT00390000015143"/>
<evidence type="ECO:0000256" key="1">
    <source>
        <dbReference type="ARBA" id="ARBA00004141"/>
    </source>
</evidence>
<dbReference type="OrthoDB" id="648861at2759"/>
<accession>A0A8C5Q8L9</accession>
<dbReference type="GO" id="GO:0005381">
    <property type="term" value="F:iron ion transmembrane transporter activity"/>
    <property type="evidence" value="ECO:0007669"/>
    <property type="project" value="UniProtKB-UniRule"/>
</dbReference>
<comment type="similarity">
    <text evidence="2 7">Belongs to the ferroportin (FP) (TC 2.A.100) family. SLC40A subfamily.</text>
</comment>
<dbReference type="Proteomes" id="UP000694569">
    <property type="component" value="Unplaced"/>
</dbReference>
<feature type="transmembrane region" description="Helical" evidence="7">
    <location>
        <begin position="59"/>
        <end position="84"/>
    </location>
</feature>
<sequence>MMDRTTDNTHRDGWVGSAIRYLTSAKFLIYLGHGLSTWGDRMWHFAVSVFLVELYGNNLLLTAVYGLVVSGSVFLLGAIIGDWVDRNPRLKAAQTSLIVQNSFVIFCGIILMVIFIYKAELIAQNNWLLTVCYILVIIIASIANLGSTATGITIERDWVVVIAGGDKCALAGMNATLRRIDQVTNIVAPMAVGQIMTFGSLVIGCGFVVGWNFFSVCVEYLLFWKVFKKTPELASKKNKSNDQELKELNTHRLEDKNTVLEDEIPNEDDTFTTHNNQRICDTQKKEEASCISNMIKPFHTFRDGWVLYYKQSFFLAGLGLSFLYMTVLGFDSITIGYAYTQGLSSSILSILMGLSAIVGIFGTVAFTWLQKKCGLVKTGFISGIAQLSSLMFCVISVFMSSSPIYSSDSYKSNINGTDNFDGSSYTSVSPHVWSNQSMAMEMINGSSIMTADSEPGSNTARLSSVILLFTGVIAAKAGLWSFDLTVTQLIQENTDESERGVVNGVQKSMNCLLDILHFVMVIIAPNPEAFGLLVLVSFSFVAMGHIMYLRFAHKSLGSKLYTCRQPPLSDNNLIVSSSNC</sequence>
<dbReference type="AlphaFoldDB" id="A0A8C5Q8L9"/>
<dbReference type="CDD" id="cd17480">
    <property type="entry name" value="MFS_SLC40A1_like"/>
    <property type="match status" value="1"/>
</dbReference>
<evidence type="ECO:0000313" key="9">
    <source>
        <dbReference type="Proteomes" id="UP000694569"/>
    </source>
</evidence>
<keyword evidence="7" id="KW-0406">Ion transport</keyword>
<feature type="transmembrane region" description="Helical" evidence="7">
    <location>
        <begin position="21"/>
        <end position="39"/>
    </location>
</feature>
<dbReference type="InterPro" id="IPR036259">
    <property type="entry name" value="MFS_trans_sf"/>
</dbReference>
<dbReference type="InterPro" id="IPR009716">
    <property type="entry name" value="Ferroportin-1"/>
</dbReference>
<dbReference type="GO" id="GO:0016323">
    <property type="term" value="C:basolateral plasma membrane"/>
    <property type="evidence" value="ECO:0007669"/>
    <property type="project" value="TreeGrafter"/>
</dbReference>
<keyword evidence="3 7" id="KW-0813">Transport</keyword>
<organism evidence="8 9">
    <name type="scientific">Leptobrachium leishanense</name>
    <name type="common">Leishan spiny toad</name>
    <dbReference type="NCBI Taxonomy" id="445787"/>
    <lineage>
        <taxon>Eukaryota</taxon>
        <taxon>Metazoa</taxon>
        <taxon>Chordata</taxon>
        <taxon>Craniata</taxon>
        <taxon>Vertebrata</taxon>
        <taxon>Euteleostomi</taxon>
        <taxon>Amphibia</taxon>
        <taxon>Batrachia</taxon>
        <taxon>Anura</taxon>
        <taxon>Pelobatoidea</taxon>
        <taxon>Megophryidae</taxon>
        <taxon>Leptobrachium</taxon>
    </lineage>
</organism>